<keyword evidence="3" id="KW-1185">Reference proteome</keyword>
<evidence type="ECO:0000313" key="3">
    <source>
        <dbReference type="Proteomes" id="UP000000311"/>
    </source>
</evidence>
<accession>E1ZXX9</accession>
<dbReference type="Proteomes" id="UP000000311">
    <property type="component" value="Unassembled WGS sequence"/>
</dbReference>
<dbReference type="EMBL" id="GL435155">
    <property type="protein sequence ID" value="EFN73961.1"/>
    <property type="molecule type" value="Genomic_DNA"/>
</dbReference>
<feature type="chain" id="PRO_5003156727" evidence="1">
    <location>
        <begin position="26"/>
        <end position="152"/>
    </location>
</feature>
<organism evidence="3">
    <name type="scientific">Camponotus floridanus</name>
    <name type="common">Florida carpenter ant</name>
    <dbReference type="NCBI Taxonomy" id="104421"/>
    <lineage>
        <taxon>Eukaryota</taxon>
        <taxon>Metazoa</taxon>
        <taxon>Ecdysozoa</taxon>
        <taxon>Arthropoda</taxon>
        <taxon>Hexapoda</taxon>
        <taxon>Insecta</taxon>
        <taxon>Pterygota</taxon>
        <taxon>Neoptera</taxon>
        <taxon>Endopterygota</taxon>
        <taxon>Hymenoptera</taxon>
        <taxon>Apocrita</taxon>
        <taxon>Aculeata</taxon>
        <taxon>Formicoidea</taxon>
        <taxon>Formicidae</taxon>
        <taxon>Formicinae</taxon>
        <taxon>Camponotus</taxon>
    </lineage>
</organism>
<dbReference type="AlphaFoldDB" id="E1ZXX9"/>
<proteinExistence type="predicted"/>
<evidence type="ECO:0000256" key="1">
    <source>
        <dbReference type="SAM" id="SignalP"/>
    </source>
</evidence>
<name>E1ZXX9_CAMFO</name>
<sequence length="152" mass="17565">MPGSIWRHVYLFLTTMAHTLDSVLGSKGLRLTVITTFSESFAPWCRLKKEPDPRRDYGLSFQRMNLLHQLLDQRIIVFLVSQFTVRDFSTYLTLSSSLFMNNRATLLQDGSTVVSLIDVNPQGHCCVLAIRFVANRVIPRTRMYFHIDKKKP</sequence>
<feature type="signal peptide" evidence="1">
    <location>
        <begin position="1"/>
        <end position="25"/>
    </location>
</feature>
<gene>
    <name evidence="2" type="ORF">EAG_05205</name>
</gene>
<reference evidence="2 3" key="1">
    <citation type="journal article" date="2010" name="Science">
        <title>Genomic comparison of the ants Camponotus floridanus and Harpegnathos saltator.</title>
        <authorList>
            <person name="Bonasio R."/>
            <person name="Zhang G."/>
            <person name="Ye C."/>
            <person name="Mutti N.S."/>
            <person name="Fang X."/>
            <person name="Qin N."/>
            <person name="Donahue G."/>
            <person name="Yang P."/>
            <person name="Li Q."/>
            <person name="Li C."/>
            <person name="Zhang P."/>
            <person name="Huang Z."/>
            <person name="Berger S.L."/>
            <person name="Reinberg D."/>
            <person name="Wang J."/>
            <person name="Liebig J."/>
        </authorList>
    </citation>
    <scope>NUCLEOTIDE SEQUENCE [LARGE SCALE GENOMIC DNA]</scope>
    <source>
        <strain evidence="3">C129</strain>
    </source>
</reference>
<protein>
    <submittedName>
        <fullName evidence="2">Uncharacterized protein</fullName>
    </submittedName>
</protein>
<dbReference type="InParanoid" id="E1ZXX9"/>
<evidence type="ECO:0000313" key="2">
    <source>
        <dbReference type="EMBL" id="EFN73961.1"/>
    </source>
</evidence>
<keyword evidence="1" id="KW-0732">Signal</keyword>